<evidence type="ECO:0000256" key="5">
    <source>
        <dbReference type="ARBA" id="ARBA00022989"/>
    </source>
</evidence>
<keyword evidence="3" id="KW-0808">Transferase</keyword>
<dbReference type="GO" id="GO:0016757">
    <property type="term" value="F:glycosyltransferase activity"/>
    <property type="evidence" value="ECO:0007669"/>
    <property type="project" value="UniProtKB-KW"/>
</dbReference>
<feature type="transmembrane region" description="Helical" evidence="8">
    <location>
        <begin position="300"/>
        <end position="323"/>
    </location>
</feature>
<comment type="subcellular location">
    <subcellularLocation>
        <location evidence="1">Membrane</location>
        <topology evidence="1">Multi-pass membrane protein</topology>
    </subcellularLocation>
</comment>
<evidence type="ECO:0000313" key="10">
    <source>
        <dbReference type="Proteomes" id="UP000502331"/>
    </source>
</evidence>
<evidence type="ECO:0000256" key="2">
    <source>
        <dbReference type="ARBA" id="ARBA00022676"/>
    </source>
</evidence>
<evidence type="ECO:0000256" key="1">
    <source>
        <dbReference type="ARBA" id="ARBA00004141"/>
    </source>
</evidence>
<dbReference type="Proteomes" id="UP000502331">
    <property type="component" value="Chromosome"/>
</dbReference>
<dbReference type="EMBL" id="CP032549">
    <property type="protein sequence ID" value="QIV88455.1"/>
    <property type="molecule type" value="Genomic_DNA"/>
</dbReference>
<evidence type="ECO:0000256" key="8">
    <source>
        <dbReference type="SAM" id="Phobius"/>
    </source>
</evidence>
<dbReference type="NCBIfam" id="NF038066">
    <property type="entry name" value="MptB"/>
    <property type="match status" value="1"/>
</dbReference>
<feature type="transmembrane region" description="Helical" evidence="8">
    <location>
        <begin position="60"/>
        <end position="82"/>
    </location>
</feature>
<dbReference type="AlphaFoldDB" id="A0A6H0SQ32"/>
<feature type="transmembrane region" description="Helical" evidence="8">
    <location>
        <begin position="261"/>
        <end position="288"/>
    </location>
</feature>
<name>A0A6H0SQ32_9MICC</name>
<keyword evidence="10" id="KW-1185">Reference proteome</keyword>
<feature type="transmembrane region" description="Helical" evidence="8">
    <location>
        <begin position="335"/>
        <end position="354"/>
    </location>
</feature>
<gene>
    <name evidence="9" type="ORF">D3791_15900</name>
</gene>
<keyword evidence="5 8" id="KW-1133">Transmembrane helix</keyword>
<evidence type="ECO:0008006" key="11">
    <source>
        <dbReference type="Google" id="ProtNLM"/>
    </source>
</evidence>
<feature type="transmembrane region" description="Helical" evidence="8">
    <location>
        <begin position="361"/>
        <end position="384"/>
    </location>
</feature>
<organism evidence="9 10">
    <name type="scientific">Glutamicibacter mishrai</name>
    <dbReference type="NCBI Taxonomy" id="1775880"/>
    <lineage>
        <taxon>Bacteria</taxon>
        <taxon>Bacillati</taxon>
        <taxon>Actinomycetota</taxon>
        <taxon>Actinomycetes</taxon>
        <taxon>Micrococcales</taxon>
        <taxon>Micrococcaceae</taxon>
        <taxon>Glutamicibacter</taxon>
    </lineage>
</organism>
<proteinExistence type="inferred from homology"/>
<comment type="similarity">
    <text evidence="7">Belongs to the MptA/B family.</text>
</comment>
<evidence type="ECO:0000256" key="3">
    <source>
        <dbReference type="ARBA" id="ARBA00022679"/>
    </source>
</evidence>
<feature type="transmembrane region" description="Helical" evidence="8">
    <location>
        <begin position="396"/>
        <end position="422"/>
    </location>
</feature>
<reference evidence="9 10" key="1">
    <citation type="submission" date="2018-09" db="EMBL/GenBank/DDBJ databases">
        <title>Glutamicibacter mishrai S5-52T (LMG 29155T = KCTC 39846T).</title>
        <authorList>
            <person name="Das S.K."/>
        </authorList>
    </citation>
    <scope>NUCLEOTIDE SEQUENCE [LARGE SCALE GENOMIC DNA]</scope>
    <source>
        <strain evidence="9 10">S5-52</strain>
    </source>
</reference>
<evidence type="ECO:0000313" key="9">
    <source>
        <dbReference type="EMBL" id="QIV88455.1"/>
    </source>
</evidence>
<dbReference type="Pfam" id="PF26314">
    <property type="entry name" value="MptA_B_family"/>
    <property type="match status" value="1"/>
</dbReference>
<keyword evidence="6 8" id="KW-0472">Membrane</keyword>
<feature type="transmembrane region" description="Helical" evidence="8">
    <location>
        <begin position="20"/>
        <end position="39"/>
    </location>
</feature>
<feature type="transmembrane region" description="Helical" evidence="8">
    <location>
        <begin position="434"/>
        <end position="453"/>
    </location>
</feature>
<feature type="transmembrane region" description="Helical" evidence="8">
    <location>
        <begin position="188"/>
        <end position="206"/>
    </location>
</feature>
<evidence type="ECO:0000256" key="7">
    <source>
        <dbReference type="ARBA" id="ARBA00043987"/>
    </source>
</evidence>
<sequence length="504" mass="55118">MAVMDISRKLLGESLPSLGWQGFAASAMITVASWGIGWFPRNQLSPLARSGFFIEFRTDVSGVITCIILMALGMVWLTRTWIVTRPRVQVATGITHRELGRLFGMWSAPLMFSFPILSRDVYSYLAQGRMLHADKSPYLEGISALPGWFDGGSDGLWAQSPSPYGPFFLVLARFIFFISNGIPEIGVGLLRIVAVLGVLGCFHFTAKLAQKMGQNPNWANWAIVGNPLFLLTMIGGVHNDALMIAGVFSAFAYAYDRRPAAATLSLAIAVSVKPIVLLVLPFIGLVILDKNPSKRARWAVWAKVFVLSLIWLGIIGAVTNLWFGWLPAMFTAGDAAFPYAPVGLIGWSVSNLAGMLGGDIAFVNGLVVTLFQLLGLVIVARLALAKNISNPVRLAAWSLSAAVLLAPIIQPWYILWLIALFAISHRVSWSSEKLMIYVSSLILVAVFVDQLSIEQWHSTWMMRTFAGVLVVLLFAGLFRFDAKTRRILAGPVGPLGMAHPVKKK</sequence>
<feature type="transmembrane region" description="Helical" evidence="8">
    <location>
        <begin position="459"/>
        <end position="478"/>
    </location>
</feature>
<protein>
    <recommendedName>
        <fullName evidence="11">DUF2029 domain-containing protein</fullName>
    </recommendedName>
</protein>
<accession>A0A6H0SQ32</accession>
<feature type="transmembrane region" description="Helical" evidence="8">
    <location>
        <begin position="227"/>
        <end position="255"/>
    </location>
</feature>
<keyword evidence="4 8" id="KW-0812">Transmembrane</keyword>
<keyword evidence="2" id="KW-0328">Glycosyltransferase</keyword>
<dbReference type="InterPro" id="IPR049829">
    <property type="entry name" value="MptA/B-like"/>
</dbReference>
<evidence type="ECO:0000256" key="4">
    <source>
        <dbReference type="ARBA" id="ARBA00022692"/>
    </source>
</evidence>
<evidence type="ECO:0000256" key="6">
    <source>
        <dbReference type="ARBA" id="ARBA00023136"/>
    </source>
</evidence>
<dbReference type="GO" id="GO:0016020">
    <property type="term" value="C:membrane"/>
    <property type="evidence" value="ECO:0007669"/>
    <property type="project" value="UniProtKB-SubCell"/>
</dbReference>